<feature type="chain" id="PRO_5012236321" description="Secreted protein" evidence="1">
    <location>
        <begin position="24"/>
        <end position="84"/>
    </location>
</feature>
<evidence type="ECO:0000313" key="2">
    <source>
        <dbReference type="EMBL" id="ORE15620.1"/>
    </source>
</evidence>
<sequence length="84" mass="9701">MGVKKGKGLFFFVFLLFLSNTISRSWEQKFISFNQSCTFPFAYVLGLKSKEKKNNRVNRGSPVIDVTCKMLFCVQAEFLSFKLD</sequence>
<dbReference type="AlphaFoldDB" id="A0A1X0RUE6"/>
<evidence type="ECO:0000313" key="3">
    <source>
        <dbReference type="Proteomes" id="UP000242381"/>
    </source>
</evidence>
<dbReference type="EMBL" id="KV921416">
    <property type="protein sequence ID" value="ORE15620.1"/>
    <property type="molecule type" value="Genomic_DNA"/>
</dbReference>
<protein>
    <recommendedName>
        <fullName evidence="4">Secreted protein</fullName>
    </recommendedName>
</protein>
<dbReference type="Proteomes" id="UP000242381">
    <property type="component" value="Unassembled WGS sequence"/>
</dbReference>
<evidence type="ECO:0000256" key="1">
    <source>
        <dbReference type="SAM" id="SignalP"/>
    </source>
</evidence>
<name>A0A1X0RUE6_RHIZD</name>
<keyword evidence="1" id="KW-0732">Signal</keyword>
<evidence type="ECO:0008006" key="4">
    <source>
        <dbReference type="Google" id="ProtNLM"/>
    </source>
</evidence>
<feature type="signal peptide" evidence="1">
    <location>
        <begin position="1"/>
        <end position="23"/>
    </location>
</feature>
<reference evidence="2 3" key="1">
    <citation type="journal article" date="2016" name="Proc. Natl. Acad. Sci. U.S.A.">
        <title>Lipid metabolic changes in an early divergent fungus govern the establishment of a mutualistic symbiosis with endobacteria.</title>
        <authorList>
            <person name="Lastovetsky O.A."/>
            <person name="Gaspar M.L."/>
            <person name="Mondo S.J."/>
            <person name="LaButti K.M."/>
            <person name="Sandor L."/>
            <person name="Grigoriev I.V."/>
            <person name="Henry S.A."/>
            <person name="Pawlowska T.E."/>
        </authorList>
    </citation>
    <scope>NUCLEOTIDE SEQUENCE [LARGE SCALE GENOMIC DNA]</scope>
    <source>
        <strain evidence="2 3">ATCC 11559</strain>
    </source>
</reference>
<proteinExistence type="predicted"/>
<organism evidence="2 3">
    <name type="scientific">Rhizopus microsporus</name>
    <dbReference type="NCBI Taxonomy" id="58291"/>
    <lineage>
        <taxon>Eukaryota</taxon>
        <taxon>Fungi</taxon>
        <taxon>Fungi incertae sedis</taxon>
        <taxon>Mucoromycota</taxon>
        <taxon>Mucoromycotina</taxon>
        <taxon>Mucoromycetes</taxon>
        <taxon>Mucorales</taxon>
        <taxon>Mucorineae</taxon>
        <taxon>Rhizopodaceae</taxon>
        <taxon>Rhizopus</taxon>
    </lineage>
</organism>
<accession>A0A1X0RUE6</accession>
<gene>
    <name evidence="2" type="ORF">BCV71DRAFT_30072</name>
</gene>